<evidence type="ECO:0000313" key="1">
    <source>
        <dbReference type="EMBL" id="KAG2197012.1"/>
    </source>
</evidence>
<evidence type="ECO:0000313" key="2">
    <source>
        <dbReference type="Proteomes" id="UP000603453"/>
    </source>
</evidence>
<protein>
    <submittedName>
        <fullName evidence="1">Uncharacterized protein</fullName>
    </submittedName>
</protein>
<accession>A0A8H7QQN1</accession>
<name>A0A8H7QQN1_9FUNG</name>
<reference evidence="1" key="1">
    <citation type="submission" date="2020-12" db="EMBL/GenBank/DDBJ databases">
        <title>Metabolic potential, ecology and presence of endohyphal bacteria is reflected in genomic diversity of Mucoromycotina.</title>
        <authorList>
            <person name="Muszewska A."/>
            <person name="Okrasinska A."/>
            <person name="Steczkiewicz K."/>
            <person name="Drgas O."/>
            <person name="Orlowska M."/>
            <person name="Perlinska-Lenart U."/>
            <person name="Aleksandrzak-Piekarczyk T."/>
            <person name="Szatraj K."/>
            <person name="Zielenkiewicz U."/>
            <person name="Pilsyk S."/>
            <person name="Malc E."/>
            <person name="Mieczkowski P."/>
            <person name="Kruszewska J.S."/>
            <person name="Biernat P."/>
            <person name="Pawlowska J."/>
        </authorList>
    </citation>
    <scope>NUCLEOTIDE SEQUENCE</scope>
    <source>
        <strain evidence="1">WA0000017839</strain>
    </source>
</reference>
<keyword evidence="2" id="KW-1185">Reference proteome</keyword>
<dbReference type="OrthoDB" id="10631490at2759"/>
<comment type="caution">
    <text evidence="1">The sequence shown here is derived from an EMBL/GenBank/DDBJ whole genome shotgun (WGS) entry which is preliminary data.</text>
</comment>
<proteinExistence type="predicted"/>
<dbReference type="AlphaFoldDB" id="A0A8H7QQN1"/>
<sequence>MLKTSALFSWGTKIRENHSHGAEHSSNLHSLASWMELALVSASLSTDSADVENQRNILLGHQNMGERIIPMAPDHSADLHSFASWVWTATCRSSIQQGVCGR</sequence>
<dbReference type="EMBL" id="JAEPRD010000136">
    <property type="protein sequence ID" value="KAG2197012.1"/>
    <property type="molecule type" value="Genomic_DNA"/>
</dbReference>
<dbReference type="Proteomes" id="UP000603453">
    <property type="component" value="Unassembled WGS sequence"/>
</dbReference>
<gene>
    <name evidence="1" type="ORF">INT47_006959</name>
</gene>
<organism evidence="1 2">
    <name type="scientific">Mucor saturninus</name>
    <dbReference type="NCBI Taxonomy" id="64648"/>
    <lineage>
        <taxon>Eukaryota</taxon>
        <taxon>Fungi</taxon>
        <taxon>Fungi incertae sedis</taxon>
        <taxon>Mucoromycota</taxon>
        <taxon>Mucoromycotina</taxon>
        <taxon>Mucoromycetes</taxon>
        <taxon>Mucorales</taxon>
        <taxon>Mucorineae</taxon>
        <taxon>Mucoraceae</taxon>
        <taxon>Mucor</taxon>
    </lineage>
</organism>